<feature type="binding site" evidence="12">
    <location>
        <position position="35"/>
    </location>
    <ligand>
        <name>S-adenosyl-L-methionine</name>
        <dbReference type="ChEBI" id="CHEBI:59789"/>
    </ligand>
</feature>
<feature type="binding site" evidence="12">
    <location>
        <position position="269"/>
    </location>
    <ligand>
        <name>[4Fe-4S] cluster</name>
        <dbReference type="ChEBI" id="CHEBI:49883"/>
        <label>2</label>
        <note>4Fe-4S-substrate</note>
    </ligand>
</feature>
<keyword evidence="6 12" id="KW-0408">Iron</keyword>
<evidence type="ECO:0000256" key="1">
    <source>
        <dbReference type="ARBA" id="ARBA00012167"/>
    </source>
</evidence>
<keyword evidence="10 12" id="KW-0456">Lyase</keyword>
<comment type="pathway">
    <text evidence="12">Cofactor biosynthesis; molybdopterin biosynthesis.</text>
</comment>
<proteinExistence type="inferred from homology"/>
<keyword evidence="9 12" id="KW-0501">Molybdenum cofactor biosynthesis</keyword>
<dbReference type="SFLD" id="SFLDS00029">
    <property type="entry name" value="Radical_SAM"/>
    <property type="match status" value="1"/>
</dbReference>
<feature type="binding site" evidence="12">
    <location>
        <position position="36"/>
    </location>
    <ligand>
        <name>[4Fe-4S] cluster</name>
        <dbReference type="ChEBI" id="CHEBI:49883"/>
        <label>1</label>
        <note>4Fe-4S-S-AdoMet</note>
    </ligand>
</feature>
<comment type="function">
    <text evidence="12">Catalyzes the cyclization of GTP to (8S)-3',8-cyclo-7,8-dihydroguanosine 5'-triphosphate.</text>
</comment>
<dbReference type="PROSITE" id="PS01305">
    <property type="entry name" value="MOAA_NIFB_PQQE"/>
    <property type="match status" value="1"/>
</dbReference>
<evidence type="ECO:0000313" key="15">
    <source>
        <dbReference type="Proteomes" id="UP000293142"/>
    </source>
</evidence>
<dbReference type="Proteomes" id="UP000293142">
    <property type="component" value="Unassembled WGS sequence"/>
</dbReference>
<dbReference type="PANTHER" id="PTHR22960:SF0">
    <property type="entry name" value="MOLYBDENUM COFACTOR BIOSYNTHESIS PROTEIN 1"/>
    <property type="match status" value="1"/>
</dbReference>
<evidence type="ECO:0000256" key="9">
    <source>
        <dbReference type="ARBA" id="ARBA00023150"/>
    </source>
</evidence>
<dbReference type="OrthoDB" id="9763993at2"/>
<protein>
    <recommendedName>
        <fullName evidence="1 12">GTP 3',8-cyclase</fullName>
        <ecNumber evidence="1 12">4.1.99.22</ecNumber>
    </recommendedName>
    <alternativeName>
        <fullName evidence="12">Molybdenum cofactor biosynthesis protein A</fullName>
    </alternativeName>
</protein>
<dbReference type="InterPro" id="IPR007197">
    <property type="entry name" value="rSAM"/>
</dbReference>
<dbReference type="NCBIfam" id="TIGR02666">
    <property type="entry name" value="moaA"/>
    <property type="match status" value="1"/>
</dbReference>
<dbReference type="UniPathway" id="UPA00344"/>
<dbReference type="GO" id="GO:0051539">
    <property type="term" value="F:4 iron, 4 sulfur cluster binding"/>
    <property type="evidence" value="ECO:0007669"/>
    <property type="project" value="UniProtKB-UniRule"/>
</dbReference>
<dbReference type="AlphaFoldDB" id="A0A4Q9DRF9"/>
<evidence type="ECO:0000256" key="8">
    <source>
        <dbReference type="ARBA" id="ARBA00023134"/>
    </source>
</evidence>
<comment type="subunit">
    <text evidence="12">Monomer and homodimer.</text>
</comment>
<evidence type="ECO:0000313" key="14">
    <source>
        <dbReference type="EMBL" id="TBL79377.1"/>
    </source>
</evidence>
<dbReference type="InterPro" id="IPR010505">
    <property type="entry name" value="MoaA_twitch"/>
</dbReference>
<sequence>MQETPLSYQAFDKLQRPLRDLRLSVTDQCNFRCRYCMPEEIFGPDYAFLAKDQLLSFPELVRLTRIFVSLGVQKVRITGGEPLMRKGLPELIRRIGEIEGVRDIAVTTNGSLLARHAQALKDAGLRRVTVSLDSLDDERFGRMNGRGFKVSQVLTGIDAAAAAGLQVKVNMVVQKGTNDQDVLPMARYFREKGHILRFIEYMDVGNSNGWRLDQVLPSREIVSLIQREMPLEPVGANHYGEVAQRYRYAGEEGEIGLISSVTQAFCSTCTRARLSAEGKLYSCLFASTGTDLSGPLRDGRSDEQIRRLIAEFWSGRDDRYSEERLRNTPGLKRKKIEMSHIGG</sequence>
<feature type="binding site" evidence="12">
    <location>
        <begin position="271"/>
        <end position="273"/>
    </location>
    <ligand>
        <name>GTP</name>
        <dbReference type="ChEBI" id="CHEBI:37565"/>
    </ligand>
</feature>
<dbReference type="GO" id="GO:0006777">
    <property type="term" value="P:Mo-molybdopterin cofactor biosynthetic process"/>
    <property type="evidence" value="ECO:0007669"/>
    <property type="project" value="UniProtKB-UniRule"/>
</dbReference>
<dbReference type="InterPro" id="IPR000385">
    <property type="entry name" value="MoaA_NifB_PqqE_Fe-S-bd_CS"/>
</dbReference>
<evidence type="ECO:0000256" key="4">
    <source>
        <dbReference type="ARBA" id="ARBA00022723"/>
    </source>
</evidence>
<feature type="binding site" evidence="12">
    <location>
        <position position="76"/>
    </location>
    <ligand>
        <name>GTP</name>
        <dbReference type="ChEBI" id="CHEBI:37565"/>
    </ligand>
</feature>
<dbReference type="Pfam" id="PF06463">
    <property type="entry name" value="Mob_synth_C"/>
    <property type="match status" value="1"/>
</dbReference>
<comment type="catalytic activity">
    <reaction evidence="11 12">
        <text>GTP + AH2 + S-adenosyl-L-methionine = (8S)-3',8-cyclo-7,8-dihydroguanosine 5'-triphosphate + 5'-deoxyadenosine + L-methionine + A + H(+)</text>
        <dbReference type="Rhea" id="RHEA:49576"/>
        <dbReference type="ChEBI" id="CHEBI:13193"/>
        <dbReference type="ChEBI" id="CHEBI:15378"/>
        <dbReference type="ChEBI" id="CHEBI:17319"/>
        <dbReference type="ChEBI" id="CHEBI:17499"/>
        <dbReference type="ChEBI" id="CHEBI:37565"/>
        <dbReference type="ChEBI" id="CHEBI:57844"/>
        <dbReference type="ChEBI" id="CHEBI:59789"/>
        <dbReference type="ChEBI" id="CHEBI:131766"/>
        <dbReference type="EC" id="4.1.99.22"/>
    </reaction>
</comment>
<keyword evidence="4 12" id="KW-0479">Metal-binding</keyword>
<dbReference type="GO" id="GO:0046872">
    <property type="term" value="F:metal ion binding"/>
    <property type="evidence" value="ECO:0007669"/>
    <property type="project" value="UniProtKB-KW"/>
</dbReference>
<evidence type="ECO:0000256" key="2">
    <source>
        <dbReference type="ARBA" id="ARBA00022485"/>
    </source>
</evidence>
<accession>A0A4Q9DRF9</accession>
<feature type="binding site" evidence="12">
    <location>
        <position position="168"/>
    </location>
    <ligand>
        <name>GTP</name>
        <dbReference type="ChEBI" id="CHEBI:37565"/>
    </ligand>
</feature>
<dbReference type="RefSeq" id="WP_131013322.1">
    <property type="nucleotide sequence ID" value="NZ_SIRE01000007.1"/>
</dbReference>
<dbReference type="SUPFAM" id="SSF102114">
    <property type="entry name" value="Radical SAM enzymes"/>
    <property type="match status" value="1"/>
</dbReference>
<feature type="binding site" evidence="12">
    <location>
        <position position="283"/>
    </location>
    <ligand>
        <name>[4Fe-4S] cluster</name>
        <dbReference type="ChEBI" id="CHEBI:49883"/>
        <label>2</label>
        <note>4Fe-4S-substrate</note>
    </ligand>
</feature>
<dbReference type="PROSITE" id="PS51918">
    <property type="entry name" value="RADICAL_SAM"/>
    <property type="match status" value="1"/>
</dbReference>
<feature type="binding site" evidence="12">
    <location>
        <position position="107"/>
    </location>
    <ligand>
        <name>GTP</name>
        <dbReference type="ChEBI" id="CHEBI:37565"/>
    </ligand>
</feature>
<dbReference type="SMART" id="SM00729">
    <property type="entry name" value="Elp3"/>
    <property type="match status" value="1"/>
</dbReference>
<dbReference type="Pfam" id="PF04055">
    <property type="entry name" value="Radical_SAM"/>
    <property type="match status" value="1"/>
</dbReference>
<dbReference type="GO" id="GO:0005525">
    <property type="term" value="F:GTP binding"/>
    <property type="evidence" value="ECO:0007669"/>
    <property type="project" value="UniProtKB-UniRule"/>
</dbReference>
<dbReference type="SFLD" id="SFLDG01386">
    <property type="entry name" value="main_SPASM_domain-containing"/>
    <property type="match status" value="1"/>
</dbReference>
<evidence type="ECO:0000256" key="3">
    <source>
        <dbReference type="ARBA" id="ARBA00022691"/>
    </source>
</evidence>
<evidence type="ECO:0000256" key="6">
    <source>
        <dbReference type="ARBA" id="ARBA00023004"/>
    </source>
</evidence>
<evidence type="ECO:0000256" key="5">
    <source>
        <dbReference type="ARBA" id="ARBA00022741"/>
    </source>
</evidence>
<reference evidence="14 15" key="1">
    <citation type="submission" date="2019-02" db="EMBL/GenBank/DDBJ databases">
        <title>Paenibacillus sp. nov., isolated from surface-sterilized tissue of Thalictrum simplex L.</title>
        <authorList>
            <person name="Tuo L."/>
        </authorList>
    </citation>
    <scope>NUCLEOTIDE SEQUENCE [LARGE SCALE GENOMIC DNA]</scope>
    <source>
        <strain evidence="14 15">N2SHLJ1</strain>
    </source>
</reference>
<dbReference type="SFLD" id="SFLDG01067">
    <property type="entry name" value="SPASM/twitch_domain_containing"/>
    <property type="match status" value="1"/>
</dbReference>
<evidence type="ECO:0000256" key="11">
    <source>
        <dbReference type="ARBA" id="ARBA00048697"/>
    </source>
</evidence>
<dbReference type="CDD" id="cd01335">
    <property type="entry name" value="Radical_SAM"/>
    <property type="match status" value="1"/>
</dbReference>
<evidence type="ECO:0000256" key="7">
    <source>
        <dbReference type="ARBA" id="ARBA00023014"/>
    </source>
</evidence>
<gene>
    <name evidence="12 14" type="primary">moaA</name>
    <name evidence="14" type="ORF">EYB31_10695</name>
</gene>
<feature type="binding site" evidence="12">
    <location>
        <position position="33"/>
    </location>
    <ligand>
        <name>[4Fe-4S] cluster</name>
        <dbReference type="ChEBI" id="CHEBI:49883"/>
        <label>1</label>
        <note>4Fe-4S-S-AdoMet</note>
    </ligand>
</feature>
<feature type="binding site" evidence="12">
    <location>
        <position position="202"/>
    </location>
    <ligand>
        <name>S-adenosyl-L-methionine</name>
        <dbReference type="ChEBI" id="CHEBI:59789"/>
    </ligand>
</feature>
<keyword evidence="5 12" id="KW-0547">Nucleotide-binding</keyword>
<keyword evidence="3 12" id="KW-0949">S-adenosyl-L-methionine</keyword>
<dbReference type="InterPro" id="IPR058240">
    <property type="entry name" value="rSAM_sf"/>
</dbReference>
<dbReference type="InterPro" id="IPR050105">
    <property type="entry name" value="MoCo_biosynth_MoaA/MoaC"/>
</dbReference>
<comment type="cofactor">
    <cofactor evidence="12">
        <name>[4Fe-4S] cluster</name>
        <dbReference type="ChEBI" id="CHEBI:49883"/>
    </cofactor>
    <text evidence="12">Binds 2 [4Fe-4S] clusters. Binds 1 [4Fe-4S] cluster coordinated with 3 cysteines and an exchangeable S-adenosyl-L-methionine and 1 [4Fe-4S] cluster coordinated with 3 cysteines and the GTP-derived substrate.</text>
</comment>
<dbReference type="EMBL" id="SIRE01000007">
    <property type="protein sequence ID" value="TBL79377.1"/>
    <property type="molecule type" value="Genomic_DNA"/>
</dbReference>
<evidence type="ECO:0000256" key="10">
    <source>
        <dbReference type="ARBA" id="ARBA00023239"/>
    </source>
</evidence>
<feature type="binding site" evidence="12">
    <location>
        <position position="80"/>
    </location>
    <ligand>
        <name>S-adenosyl-L-methionine</name>
        <dbReference type="ChEBI" id="CHEBI:59789"/>
    </ligand>
</feature>
<dbReference type="InterPro" id="IPR006638">
    <property type="entry name" value="Elp3/MiaA/NifB-like_rSAM"/>
</dbReference>
<keyword evidence="8 12" id="KW-0342">GTP-binding</keyword>
<dbReference type="GO" id="GO:0061799">
    <property type="term" value="F:cyclic pyranopterin monophosphate synthase activity"/>
    <property type="evidence" value="ECO:0007669"/>
    <property type="project" value="TreeGrafter"/>
</dbReference>
<dbReference type="InterPro" id="IPR013785">
    <property type="entry name" value="Aldolase_TIM"/>
</dbReference>
<comment type="similarity">
    <text evidence="12">Belongs to the radical SAM superfamily. MoaA family.</text>
</comment>
<feature type="binding site" evidence="12">
    <location>
        <position position="266"/>
    </location>
    <ligand>
        <name>[4Fe-4S] cluster</name>
        <dbReference type="ChEBI" id="CHEBI:49883"/>
        <label>2</label>
        <note>4Fe-4S-substrate</note>
    </ligand>
</feature>
<keyword evidence="15" id="KW-1185">Reference proteome</keyword>
<evidence type="ECO:0000259" key="13">
    <source>
        <dbReference type="PROSITE" id="PS51918"/>
    </source>
</evidence>
<keyword evidence="7 12" id="KW-0411">Iron-sulfur</keyword>
<comment type="caution">
    <text evidence="14">The sequence shown here is derived from an EMBL/GenBank/DDBJ whole genome shotgun (WGS) entry which is preliminary data.</text>
</comment>
<keyword evidence="2 12" id="KW-0004">4Fe-4S</keyword>
<feature type="binding site" evidence="12">
    <location>
        <position position="131"/>
    </location>
    <ligand>
        <name>S-adenosyl-L-methionine</name>
        <dbReference type="ChEBI" id="CHEBI:59789"/>
    </ligand>
</feature>
<feature type="domain" description="Radical SAM core" evidence="13">
    <location>
        <begin position="13"/>
        <end position="232"/>
    </location>
</feature>
<feature type="binding site" evidence="12">
    <location>
        <position position="22"/>
    </location>
    <ligand>
        <name>GTP</name>
        <dbReference type="ChEBI" id="CHEBI:37565"/>
    </ligand>
</feature>
<dbReference type="PANTHER" id="PTHR22960">
    <property type="entry name" value="MOLYBDOPTERIN COFACTOR SYNTHESIS PROTEIN A"/>
    <property type="match status" value="1"/>
</dbReference>
<feature type="binding site" evidence="12">
    <location>
        <position position="29"/>
    </location>
    <ligand>
        <name>[4Fe-4S] cluster</name>
        <dbReference type="ChEBI" id="CHEBI:49883"/>
        <label>1</label>
        <note>4Fe-4S-S-AdoMet</note>
    </ligand>
</feature>
<organism evidence="14 15">
    <name type="scientific">Paenibacillus thalictri</name>
    <dbReference type="NCBI Taxonomy" id="2527873"/>
    <lineage>
        <taxon>Bacteria</taxon>
        <taxon>Bacillati</taxon>
        <taxon>Bacillota</taxon>
        <taxon>Bacilli</taxon>
        <taxon>Bacillales</taxon>
        <taxon>Paenibacillaceae</taxon>
        <taxon>Paenibacillus</taxon>
    </lineage>
</organism>
<dbReference type="Gene3D" id="3.20.20.70">
    <property type="entry name" value="Aldolase class I"/>
    <property type="match status" value="1"/>
</dbReference>
<name>A0A4Q9DRF9_9BACL</name>
<dbReference type="InterPro" id="IPR013483">
    <property type="entry name" value="MoaA"/>
</dbReference>
<evidence type="ECO:0000256" key="12">
    <source>
        <dbReference type="HAMAP-Rule" id="MF_01225"/>
    </source>
</evidence>
<dbReference type="GO" id="GO:0061798">
    <property type="term" value="F:GTP 3',8'-cyclase activity"/>
    <property type="evidence" value="ECO:0007669"/>
    <property type="project" value="UniProtKB-UniRule"/>
</dbReference>
<dbReference type="GO" id="GO:1904047">
    <property type="term" value="F:S-adenosyl-L-methionine binding"/>
    <property type="evidence" value="ECO:0007669"/>
    <property type="project" value="UniProtKB-UniRule"/>
</dbReference>
<dbReference type="InterPro" id="IPR040064">
    <property type="entry name" value="MoaA-like"/>
</dbReference>
<dbReference type="CDD" id="cd21117">
    <property type="entry name" value="Twitch_MoaA"/>
    <property type="match status" value="1"/>
</dbReference>
<dbReference type="EC" id="4.1.99.22" evidence="1 12"/>
<dbReference type="SFLD" id="SFLDG01383">
    <property type="entry name" value="cyclic_pyranopterin_phosphate"/>
    <property type="match status" value="1"/>
</dbReference>
<dbReference type="HAMAP" id="MF_01225_B">
    <property type="entry name" value="MoaA_B"/>
    <property type="match status" value="1"/>
</dbReference>